<dbReference type="EMBL" id="JAGGJA010000004">
    <property type="protein sequence ID" value="MCW9706670.1"/>
    <property type="molecule type" value="Genomic_DNA"/>
</dbReference>
<evidence type="ECO:0000313" key="1">
    <source>
        <dbReference type="EMBL" id="MCW9706670.1"/>
    </source>
</evidence>
<sequence>MNTAVNIADTQSVKSMEPVLRRVLQDAEQEHKELQQIFTLMGWGGLPDALKMEIKDDVTAMVRELKGHYSSCDPHVARRRERVVYWVECFKDDVCSLETAIEALKVRSL</sequence>
<name>A0ABT3PL43_9BACT</name>
<evidence type="ECO:0000313" key="2">
    <source>
        <dbReference type="Proteomes" id="UP001207918"/>
    </source>
</evidence>
<keyword evidence="2" id="KW-1185">Reference proteome</keyword>
<accession>A0ABT3PL43</accession>
<organism evidence="1 2">
    <name type="scientific">Fodinibius salsisoli</name>
    <dbReference type="NCBI Taxonomy" id="2820877"/>
    <lineage>
        <taxon>Bacteria</taxon>
        <taxon>Pseudomonadati</taxon>
        <taxon>Balneolota</taxon>
        <taxon>Balneolia</taxon>
        <taxon>Balneolales</taxon>
        <taxon>Balneolaceae</taxon>
        <taxon>Fodinibius</taxon>
    </lineage>
</organism>
<dbReference type="Proteomes" id="UP001207918">
    <property type="component" value="Unassembled WGS sequence"/>
</dbReference>
<dbReference type="RefSeq" id="WP_265765399.1">
    <property type="nucleotide sequence ID" value="NZ_JAGGJA010000004.1"/>
</dbReference>
<reference evidence="1 2" key="1">
    <citation type="submission" date="2021-03" db="EMBL/GenBank/DDBJ databases">
        <title>Aliifodinibius sp. nov., a new bacterium isolated from saline soil.</title>
        <authorList>
            <person name="Galisteo C."/>
            <person name="De La Haba R."/>
            <person name="Sanchez-Porro C."/>
            <person name="Ventosa A."/>
        </authorList>
    </citation>
    <scope>NUCLEOTIDE SEQUENCE [LARGE SCALE GENOMIC DNA]</scope>
    <source>
        <strain evidence="1 2">1BSP15-2V2</strain>
    </source>
</reference>
<comment type="caution">
    <text evidence="1">The sequence shown here is derived from an EMBL/GenBank/DDBJ whole genome shotgun (WGS) entry which is preliminary data.</text>
</comment>
<protein>
    <submittedName>
        <fullName evidence="1">Uncharacterized protein</fullName>
    </submittedName>
</protein>
<proteinExistence type="predicted"/>
<gene>
    <name evidence="1" type="ORF">J6I44_07370</name>
</gene>